<organism evidence="5 6">
    <name type="scientific">Methylobacterium marchantiae</name>
    <dbReference type="NCBI Taxonomy" id="600331"/>
    <lineage>
        <taxon>Bacteria</taxon>
        <taxon>Pseudomonadati</taxon>
        <taxon>Pseudomonadota</taxon>
        <taxon>Alphaproteobacteria</taxon>
        <taxon>Hyphomicrobiales</taxon>
        <taxon>Methylobacteriaceae</taxon>
        <taxon>Methylobacterium</taxon>
    </lineage>
</organism>
<evidence type="ECO:0000313" key="5">
    <source>
        <dbReference type="EMBL" id="MFD1302868.1"/>
    </source>
</evidence>
<gene>
    <name evidence="5" type="primary">fabG</name>
    <name evidence="5" type="ORF">ACFQ4G_14935</name>
</gene>
<evidence type="ECO:0000313" key="6">
    <source>
        <dbReference type="Proteomes" id="UP001597176"/>
    </source>
</evidence>
<dbReference type="Pfam" id="PF13561">
    <property type="entry name" value="adh_short_C2"/>
    <property type="match status" value="1"/>
</dbReference>
<name>A0ABW3X1N5_9HYPH</name>
<comment type="caution">
    <text evidence="5">The sequence shown here is derived from an EMBL/GenBank/DDBJ whole genome shotgun (WGS) entry which is preliminary data.</text>
</comment>
<accession>A0ABW3X1N5</accession>
<evidence type="ECO:0000256" key="1">
    <source>
        <dbReference type="ARBA" id="ARBA00006484"/>
    </source>
</evidence>
<dbReference type="GO" id="GO:0004316">
    <property type="term" value="F:3-oxoacyl-[acyl-carrier-protein] reductase (NADPH) activity"/>
    <property type="evidence" value="ECO:0007669"/>
    <property type="project" value="UniProtKB-EC"/>
</dbReference>
<keyword evidence="3" id="KW-0521">NADP</keyword>
<dbReference type="PANTHER" id="PTHR42879:SF2">
    <property type="entry name" value="3-OXOACYL-[ACYL-CARRIER-PROTEIN] REDUCTASE FABG"/>
    <property type="match status" value="1"/>
</dbReference>
<dbReference type="InterPro" id="IPR020904">
    <property type="entry name" value="Sc_DH/Rdtase_CS"/>
</dbReference>
<evidence type="ECO:0000259" key="4">
    <source>
        <dbReference type="SMART" id="SM00822"/>
    </source>
</evidence>
<sequence>MFDLTGRKALVTGATGGLGGAIAKALHAQGAIVAISGTRAEALEALAAELGSERIHVVPGNLSDKDAVEALVPAAEAALGGLDILVNNAGITRDNLMLRMKDDEWDAVIAVNLTAAFRLSRAAVKGMMKRRHGRIVNVGSVVGATGNPGQVNYAAAKAGLVGMTKALAAEVATRNLTVNCIAPGFITSPMTDVLSEKQREGILTRVPMNRLGTGEEIGAAAVYLSSNEAAYVTGQTLHVNGGMAMY</sequence>
<dbReference type="InterPro" id="IPR057326">
    <property type="entry name" value="KR_dom"/>
</dbReference>
<comment type="pathway">
    <text evidence="3">Lipid metabolism; fatty acid biosynthesis.</text>
</comment>
<dbReference type="SMART" id="SM00822">
    <property type="entry name" value="PKS_KR"/>
    <property type="match status" value="1"/>
</dbReference>
<dbReference type="PROSITE" id="PS00061">
    <property type="entry name" value="ADH_SHORT"/>
    <property type="match status" value="1"/>
</dbReference>
<evidence type="ECO:0000256" key="2">
    <source>
        <dbReference type="ARBA" id="ARBA00023002"/>
    </source>
</evidence>
<keyword evidence="3" id="KW-0276">Fatty acid metabolism</keyword>
<dbReference type="PRINTS" id="PR00081">
    <property type="entry name" value="GDHRDH"/>
</dbReference>
<dbReference type="PANTHER" id="PTHR42879">
    <property type="entry name" value="3-OXOACYL-(ACYL-CARRIER-PROTEIN) REDUCTASE"/>
    <property type="match status" value="1"/>
</dbReference>
<dbReference type="NCBIfam" id="NF005559">
    <property type="entry name" value="PRK07231.1"/>
    <property type="match status" value="1"/>
</dbReference>
<comment type="similarity">
    <text evidence="1 3">Belongs to the short-chain dehydrogenases/reductases (SDR) family.</text>
</comment>
<dbReference type="NCBIfam" id="TIGR01830">
    <property type="entry name" value="3oxo_ACP_reduc"/>
    <property type="match status" value="1"/>
</dbReference>
<dbReference type="NCBIfam" id="NF009466">
    <property type="entry name" value="PRK12826.1-2"/>
    <property type="match status" value="1"/>
</dbReference>
<dbReference type="PRINTS" id="PR00080">
    <property type="entry name" value="SDRFAMILY"/>
</dbReference>
<dbReference type="EC" id="1.1.1.100" evidence="3"/>
<comment type="catalytic activity">
    <reaction evidence="3">
        <text>a (3R)-hydroxyacyl-[ACP] + NADP(+) = a 3-oxoacyl-[ACP] + NADPH + H(+)</text>
        <dbReference type="Rhea" id="RHEA:17397"/>
        <dbReference type="Rhea" id="RHEA-COMP:9916"/>
        <dbReference type="Rhea" id="RHEA-COMP:9945"/>
        <dbReference type="ChEBI" id="CHEBI:15378"/>
        <dbReference type="ChEBI" id="CHEBI:57783"/>
        <dbReference type="ChEBI" id="CHEBI:58349"/>
        <dbReference type="ChEBI" id="CHEBI:78776"/>
        <dbReference type="ChEBI" id="CHEBI:78827"/>
        <dbReference type="EC" id="1.1.1.100"/>
    </reaction>
</comment>
<evidence type="ECO:0000256" key="3">
    <source>
        <dbReference type="RuleBase" id="RU366074"/>
    </source>
</evidence>
<keyword evidence="3" id="KW-0443">Lipid metabolism</keyword>
<dbReference type="Gene3D" id="3.40.50.720">
    <property type="entry name" value="NAD(P)-binding Rossmann-like Domain"/>
    <property type="match status" value="1"/>
</dbReference>
<reference evidence="6" key="1">
    <citation type="journal article" date="2019" name="Int. J. Syst. Evol. Microbiol.">
        <title>The Global Catalogue of Microorganisms (GCM) 10K type strain sequencing project: providing services to taxonomists for standard genome sequencing and annotation.</title>
        <authorList>
            <consortium name="The Broad Institute Genomics Platform"/>
            <consortium name="The Broad Institute Genome Sequencing Center for Infectious Disease"/>
            <person name="Wu L."/>
            <person name="Ma J."/>
        </authorList>
    </citation>
    <scope>NUCLEOTIDE SEQUENCE [LARGE SCALE GENOMIC DNA]</scope>
    <source>
        <strain evidence="6">CCUG 56108</strain>
    </source>
</reference>
<protein>
    <recommendedName>
        <fullName evidence="3">3-oxoacyl-[acyl-carrier-protein] reductase</fullName>
        <ecNumber evidence="3">1.1.1.100</ecNumber>
    </recommendedName>
</protein>
<dbReference type="SUPFAM" id="SSF51735">
    <property type="entry name" value="NAD(P)-binding Rossmann-fold domains"/>
    <property type="match status" value="1"/>
</dbReference>
<dbReference type="InterPro" id="IPR011284">
    <property type="entry name" value="3oxo_ACP_reduc"/>
</dbReference>
<dbReference type="EMBL" id="JBHTND010000020">
    <property type="protein sequence ID" value="MFD1302868.1"/>
    <property type="molecule type" value="Genomic_DNA"/>
</dbReference>
<keyword evidence="3" id="KW-0444">Lipid biosynthesis</keyword>
<feature type="domain" description="Ketoreductase" evidence="4">
    <location>
        <begin position="7"/>
        <end position="184"/>
    </location>
</feature>
<proteinExistence type="inferred from homology"/>
<dbReference type="InterPro" id="IPR050259">
    <property type="entry name" value="SDR"/>
</dbReference>
<keyword evidence="2 3" id="KW-0560">Oxidoreductase</keyword>
<dbReference type="RefSeq" id="WP_238205246.1">
    <property type="nucleotide sequence ID" value="NZ_JBHTND010000020.1"/>
</dbReference>
<dbReference type="InterPro" id="IPR002347">
    <property type="entry name" value="SDR_fam"/>
</dbReference>
<keyword evidence="3" id="KW-0275">Fatty acid biosynthesis</keyword>
<dbReference type="InterPro" id="IPR036291">
    <property type="entry name" value="NAD(P)-bd_dom_sf"/>
</dbReference>
<comment type="function">
    <text evidence="3">Catalyzes the NADPH-dependent reduction of beta-ketoacyl-ACP substrates to beta-hydroxyacyl-ACP products, the first reductive step in the elongation cycle of fatty acid biosynthesis.</text>
</comment>
<dbReference type="CDD" id="cd05333">
    <property type="entry name" value="BKR_SDR_c"/>
    <property type="match status" value="1"/>
</dbReference>
<comment type="subunit">
    <text evidence="3">Homotetramer.</text>
</comment>
<dbReference type="Proteomes" id="UP001597176">
    <property type="component" value="Unassembled WGS sequence"/>
</dbReference>
<keyword evidence="6" id="KW-1185">Reference proteome</keyword>